<reference evidence="1" key="1">
    <citation type="submission" date="2023-07" db="EMBL/GenBank/DDBJ databases">
        <title>The genome sequence of Rhodocytophaga aerolata KACC 12507.</title>
        <authorList>
            <person name="Zhang X."/>
        </authorList>
    </citation>
    <scope>NUCLEOTIDE SEQUENCE</scope>
    <source>
        <strain evidence="1">KACC 12507</strain>
    </source>
</reference>
<comment type="caution">
    <text evidence="1">The sequence shown here is derived from an EMBL/GenBank/DDBJ whole genome shotgun (WGS) entry which is preliminary data.</text>
</comment>
<dbReference type="RefSeq" id="WP_302036626.1">
    <property type="nucleotide sequence ID" value="NZ_JAUKPO010000002.1"/>
</dbReference>
<protein>
    <submittedName>
        <fullName evidence="1">Uncharacterized protein</fullName>
    </submittedName>
</protein>
<gene>
    <name evidence="1" type="ORF">Q0590_06170</name>
</gene>
<evidence type="ECO:0000313" key="1">
    <source>
        <dbReference type="EMBL" id="MDO1445827.1"/>
    </source>
</evidence>
<dbReference type="EMBL" id="JAUKPO010000002">
    <property type="protein sequence ID" value="MDO1445827.1"/>
    <property type="molecule type" value="Genomic_DNA"/>
</dbReference>
<proteinExistence type="predicted"/>
<name>A0ABT8R4Y2_9BACT</name>
<organism evidence="1 2">
    <name type="scientific">Rhodocytophaga aerolata</name>
    <dbReference type="NCBI Taxonomy" id="455078"/>
    <lineage>
        <taxon>Bacteria</taxon>
        <taxon>Pseudomonadati</taxon>
        <taxon>Bacteroidota</taxon>
        <taxon>Cytophagia</taxon>
        <taxon>Cytophagales</taxon>
        <taxon>Rhodocytophagaceae</taxon>
        <taxon>Rhodocytophaga</taxon>
    </lineage>
</organism>
<keyword evidence="2" id="KW-1185">Reference proteome</keyword>
<evidence type="ECO:0000313" key="2">
    <source>
        <dbReference type="Proteomes" id="UP001168528"/>
    </source>
</evidence>
<accession>A0ABT8R4Y2</accession>
<dbReference type="Proteomes" id="UP001168528">
    <property type="component" value="Unassembled WGS sequence"/>
</dbReference>
<sequence length="130" mass="14968">MILSKKKTPVYQKIVFSITEYLKKKGYENIQAQGIDEYQDPAHITRKGADESFTPDLTARRDGSKHYFEVVDYPKKDKNLIVSKWMILSTLAKQLNGKLHLMVPHGQMSFTNRIIQSNNIDAQVLSLKEL</sequence>